<proteinExistence type="predicted"/>
<comment type="caution">
    <text evidence="1">The sequence shown here is derived from an EMBL/GenBank/DDBJ whole genome shotgun (WGS) entry which is preliminary data.</text>
</comment>
<dbReference type="AlphaFoldDB" id="A0A5U8XUI3"/>
<evidence type="ECO:0000313" key="1">
    <source>
        <dbReference type="EMBL" id="EBS0566316.1"/>
    </source>
</evidence>
<name>A0A5U8XUI3_SALMU</name>
<organism evidence="1">
    <name type="scientific">Salmonella muenchen</name>
    <dbReference type="NCBI Taxonomy" id="596"/>
    <lineage>
        <taxon>Bacteria</taxon>
        <taxon>Pseudomonadati</taxon>
        <taxon>Pseudomonadota</taxon>
        <taxon>Gammaproteobacteria</taxon>
        <taxon>Enterobacterales</taxon>
        <taxon>Enterobacteriaceae</taxon>
        <taxon>Salmonella</taxon>
    </lineage>
</organism>
<protein>
    <submittedName>
        <fullName evidence="1">Uncharacterized protein</fullName>
    </submittedName>
</protein>
<dbReference type="EMBL" id="AAGUDP010000046">
    <property type="protein sequence ID" value="EBS0566316.1"/>
    <property type="molecule type" value="Genomic_DNA"/>
</dbReference>
<reference evidence="1" key="1">
    <citation type="submission" date="2018-07" db="EMBL/GenBank/DDBJ databases">
        <authorList>
            <person name="Ashton P.M."/>
            <person name="Dallman T."/>
            <person name="Nair S."/>
            <person name="De Pinna E."/>
            <person name="Peters T."/>
            <person name="Grant K."/>
        </authorList>
    </citation>
    <scope>NUCLEOTIDE SEQUENCE</scope>
    <source>
        <strain evidence="1">142535</strain>
    </source>
</reference>
<sequence>MGRRRSSPVVVMPAREFINKVSFLNAFIPEGVYLDEANFIGNVFDNVFNELDIPISEIARTCFHMVPHADLDDIAFARNIIDENFSHFADLLRLAKDNARAYMPSYNYVDLVRISWDTKSLYLKVL</sequence>
<accession>A0A5U8XUI3</accession>
<gene>
    <name evidence="1" type="ORF">DTU56_24930</name>
</gene>